<reference evidence="1 2" key="1">
    <citation type="submission" date="2018-11" db="EMBL/GenBank/DDBJ databases">
        <authorList>
            <person name="Criscuolo A."/>
        </authorList>
    </citation>
    <scope>NUCLEOTIDE SEQUENCE [LARGE SCALE GENOMIC DNA]</scope>
    <source>
        <strain evidence="1">ACIP111625</strain>
    </source>
</reference>
<dbReference type="Proteomes" id="UP000277498">
    <property type="component" value="Unassembled WGS sequence"/>
</dbReference>
<sequence>MSDFRTLLAEMRRPGILMRAVRFGLADYQRQHMLKRLAPEETRPERILPRLFETEARLEETRQRGDANYSIRDHIEVLVTLVAETRAWYRPTAVQAG</sequence>
<dbReference type="EMBL" id="UXAW01000090">
    <property type="protein sequence ID" value="VDC31978.1"/>
    <property type="molecule type" value="Genomic_DNA"/>
</dbReference>
<protein>
    <submittedName>
        <fullName evidence="1">Uncharacterized protein</fullName>
    </submittedName>
</protein>
<evidence type="ECO:0000313" key="1">
    <source>
        <dbReference type="EMBL" id="VDC31978.1"/>
    </source>
</evidence>
<dbReference type="RefSeq" id="WP_124087958.1">
    <property type="nucleotide sequence ID" value="NZ_UXAW01000090.1"/>
</dbReference>
<name>A0A3P5XSH1_9RHOB</name>
<accession>A0A3P5XSH1</accession>
<dbReference type="Pfam" id="PF20083">
    <property type="entry name" value="DUF6477"/>
    <property type="match status" value="1"/>
</dbReference>
<dbReference type="OrthoDB" id="7875218at2"/>
<dbReference type="InterPro" id="IPR045516">
    <property type="entry name" value="DUF6477"/>
</dbReference>
<proteinExistence type="predicted"/>
<dbReference type="AlphaFoldDB" id="A0A3P5XSH1"/>
<keyword evidence="2" id="KW-1185">Reference proteome</keyword>
<gene>
    <name evidence="1" type="ORF">XINFAN_03255</name>
</gene>
<evidence type="ECO:0000313" key="2">
    <source>
        <dbReference type="Proteomes" id="UP000277498"/>
    </source>
</evidence>
<organism evidence="1 2">
    <name type="scientific">Pseudogemmobacter humi</name>
    <dbReference type="NCBI Taxonomy" id="2483812"/>
    <lineage>
        <taxon>Bacteria</taxon>
        <taxon>Pseudomonadati</taxon>
        <taxon>Pseudomonadota</taxon>
        <taxon>Alphaproteobacteria</taxon>
        <taxon>Rhodobacterales</taxon>
        <taxon>Paracoccaceae</taxon>
        <taxon>Pseudogemmobacter</taxon>
    </lineage>
</organism>